<dbReference type="GO" id="GO:0003700">
    <property type="term" value="F:DNA-binding transcription factor activity"/>
    <property type="evidence" value="ECO:0007669"/>
    <property type="project" value="InterPro"/>
</dbReference>
<evidence type="ECO:0000256" key="1">
    <source>
        <dbReference type="ARBA" id="ARBA00023015"/>
    </source>
</evidence>
<dbReference type="InterPro" id="IPR036390">
    <property type="entry name" value="WH_DNA-bd_sf"/>
</dbReference>
<dbReference type="SMART" id="SM00347">
    <property type="entry name" value="HTH_MARR"/>
    <property type="match status" value="1"/>
</dbReference>
<dbReference type="PANTHER" id="PTHR42756">
    <property type="entry name" value="TRANSCRIPTIONAL REGULATOR, MARR"/>
    <property type="match status" value="1"/>
</dbReference>
<dbReference type="InterPro" id="IPR000835">
    <property type="entry name" value="HTH_MarR-typ"/>
</dbReference>
<dbReference type="AlphaFoldDB" id="A0A7V7RQF3"/>
<sequence>MEDHSSRRVTDILKSVERVNRGLRKLFQKTASNLELTAPQFMLLSIIASKKEITQKQLGIETQFPKSTLSQSIDALVQKELLDRYPVEGNRREMQLVLSEAGKSVMDSIHEQKGSYYTVLKEAVDGLSEQQADLLLKSLSQIALFLEEEMKE</sequence>
<gene>
    <name evidence="5" type="ORF">F7732_03550</name>
</gene>
<dbReference type="Proteomes" id="UP000441354">
    <property type="component" value="Unassembled WGS sequence"/>
</dbReference>
<dbReference type="EMBL" id="WBOT01000001">
    <property type="protein sequence ID" value="KAB2335658.1"/>
    <property type="molecule type" value="Genomic_DNA"/>
</dbReference>
<evidence type="ECO:0000313" key="6">
    <source>
        <dbReference type="Proteomes" id="UP000441354"/>
    </source>
</evidence>
<name>A0A7V7RQF3_9BACI</name>
<organism evidence="5 6">
    <name type="scientific">Bacillus mesophilum</name>
    <dbReference type="NCBI Taxonomy" id="1071718"/>
    <lineage>
        <taxon>Bacteria</taxon>
        <taxon>Bacillati</taxon>
        <taxon>Bacillota</taxon>
        <taxon>Bacilli</taxon>
        <taxon>Bacillales</taxon>
        <taxon>Bacillaceae</taxon>
        <taxon>Bacillus</taxon>
    </lineage>
</organism>
<dbReference type="RefSeq" id="WP_151572273.1">
    <property type="nucleotide sequence ID" value="NZ_WBOT01000001.1"/>
</dbReference>
<dbReference type="PROSITE" id="PS01117">
    <property type="entry name" value="HTH_MARR_1"/>
    <property type="match status" value="1"/>
</dbReference>
<evidence type="ECO:0000256" key="2">
    <source>
        <dbReference type="ARBA" id="ARBA00023125"/>
    </source>
</evidence>
<dbReference type="PROSITE" id="PS50995">
    <property type="entry name" value="HTH_MARR_2"/>
    <property type="match status" value="1"/>
</dbReference>
<evidence type="ECO:0000256" key="3">
    <source>
        <dbReference type="ARBA" id="ARBA00023163"/>
    </source>
</evidence>
<dbReference type="GO" id="GO:0003677">
    <property type="term" value="F:DNA binding"/>
    <property type="evidence" value="ECO:0007669"/>
    <property type="project" value="UniProtKB-KW"/>
</dbReference>
<feature type="domain" description="HTH marR-type" evidence="4">
    <location>
        <begin position="9"/>
        <end position="144"/>
    </location>
</feature>
<keyword evidence="3" id="KW-0804">Transcription</keyword>
<protein>
    <submittedName>
        <fullName evidence="5">MarR family transcriptional regulator</fullName>
    </submittedName>
</protein>
<accession>A0A7V7RQF3</accession>
<comment type="caution">
    <text evidence="5">The sequence shown here is derived from an EMBL/GenBank/DDBJ whole genome shotgun (WGS) entry which is preliminary data.</text>
</comment>
<keyword evidence="1" id="KW-0805">Transcription regulation</keyword>
<dbReference type="SUPFAM" id="SSF46785">
    <property type="entry name" value="Winged helix' DNA-binding domain"/>
    <property type="match status" value="1"/>
</dbReference>
<dbReference type="InterPro" id="IPR023187">
    <property type="entry name" value="Tscrpt_reg_MarR-type_CS"/>
</dbReference>
<dbReference type="InterPro" id="IPR036388">
    <property type="entry name" value="WH-like_DNA-bd_sf"/>
</dbReference>
<dbReference type="Pfam" id="PF01047">
    <property type="entry name" value="MarR"/>
    <property type="match status" value="1"/>
</dbReference>
<keyword evidence="6" id="KW-1185">Reference proteome</keyword>
<dbReference type="Gene3D" id="1.10.10.10">
    <property type="entry name" value="Winged helix-like DNA-binding domain superfamily/Winged helix DNA-binding domain"/>
    <property type="match status" value="1"/>
</dbReference>
<reference evidence="5 6" key="1">
    <citation type="journal article" date="2014" name="Arch. Microbiol.">
        <title>Bacillus mesophilum sp. nov., strain IITR-54T, a novel 4-chlorobiphenyl dechlorinating bacterium.</title>
        <authorList>
            <person name="Manickam N."/>
            <person name="Singh N.K."/>
            <person name="Bajaj A."/>
            <person name="Kumar R.M."/>
            <person name="Kaur G."/>
            <person name="Kaur N."/>
            <person name="Bala M."/>
            <person name="Kumar A."/>
            <person name="Mayilraj S."/>
        </authorList>
    </citation>
    <scope>NUCLEOTIDE SEQUENCE [LARGE SCALE GENOMIC DNA]</scope>
    <source>
        <strain evidence="5 6">IITR-54</strain>
    </source>
</reference>
<evidence type="ECO:0000313" key="5">
    <source>
        <dbReference type="EMBL" id="KAB2335658.1"/>
    </source>
</evidence>
<dbReference type="OrthoDB" id="2352979at2"/>
<proteinExistence type="predicted"/>
<evidence type="ECO:0000259" key="4">
    <source>
        <dbReference type="PROSITE" id="PS50995"/>
    </source>
</evidence>
<dbReference type="PANTHER" id="PTHR42756:SF1">
    <property type="entry name" value="TRANSCRIPTIONAL REPRESSOR OF EMRAB OPERON"/>
    <property type="match status" value="1"/>
</dbReference>
<keyword evidence="2" id="KW-0238">DNA-binding</keyword>